<evidence type="ECO:0000256" key="1">
    <source>
        <dbReference type="ARBA" id="ARBA00023002"/>
    </source>
</evidence>
<keyword evidence="1" id="KW-0560">Oxidoreductase</keyword>
<dbReference type="AlphaFoldDB" id="A0AAD7ASF6"/>
<dbReference type="PANTHER" id="PTHR43157:SF31">
    <property type="entry name" value="PHOSPHATIDYLINOSITOL-GLYCAN BIOSYNTHESIS CLASS F PROTEIN"/>
    <property type="match status" value="1"/>
</dbReference>
<keyword evidence="3" id="KW-1185">Reference proteome</keyword>
<dbReference type="PANTHER" id="PTHR43157">
    <property type="entry name" value="PHOSPHATIDYLINOSITOL-GLYCAN BIOSYNTHESIS CLASS F PROTEIN-RELATED"/>
    <property type="match status" value="1"/>
</dbReference>
<protein>
    <submittedName>
        <fullName evidence="2">Uncharacterized protein</fullName>
    </submittedName>
</protein>
<sequence length="306" mass="34160">MNYPRVPESKQRTGRCGQYVALQMFLFRTAPLELQAETGYAKGELWLVDLADFDSVKRFADKFESDGGRLDILVENAAISTGTYNATKDGWETSFPLSERHFHPPCGSPPPPGDDQDRRKILDAPRLVVVASEVHFFIEIEKEVYRNPDILKTLSSAEYSTPSTMPSRYTLTKLLNVFFVRTLNARLPPSTPVIINMVNPGFCQSELSRDTQGITGAIMRLFNRILAFTAEEGSRQLVWAAFGGEPETLRGEYISGCEVEEVADFVLSPEGGKAENQLWDELVDILGEVDPRVNGIIEQYITATLA</sequence>
<accession>A0AAD7ASF6</accession>
<evidence type="ECO:0000313" key="2">
    <source>
        <dbReference type="EMBL" id="KAJ7367136.1"/>
    </source>
</evidence>
<dbReference type="Gene3D" id="3.40.50.720">
    <property type="entry name" value="NAD(P)-binding Rossmann-like Domain"/>
    <property type="match status" value="1"/>
</dbReference>
<reference evidence="2" key="1">
    <citation type="submission" date="2023-03" db="EMBL/GenBank/DDBJ databases">
        <title>Massive genome expansion in bonnet fungi (Mycena s.s.) driven by repeated elements and novel gene families across ecological guilds.</title>
        <authorList>
            <consortium name="Lawrence Berkeley National Laboratory"/>
            <person name="Harder C.B."/>
            <person name="Miyauchi S."/>
            <person name="Viragh M."/>
            <person name="Kuo A."/>
            <person name="Thoen E."/>
            <person name="Andreopoulos B."/>
            <person name="Lu D."/>
            <person name="Skrede I."/>
            <person name="Drula E."/>
            <person name="Henrissat B."/>
            <person name="Morin E."/>
            <person name="Kohler A."/>
            <person name="Barry K."/>
            <person name="LaButti K."/>
            <person name="Morin E."/>
            <person name="Salamov A."/>
            <person name="Lipzen A."/>
            <person name="Mereny Z."/>
            <person name="Hegedus B."/>
            <person name="Baldrian P."/>
            <person name="Stursova M."/>
            <person name="Weitz H."/>
            <person name="Taylor A."/>
            <person name="Grigoriev I.V."/>
            <person name="Nagy L.G."/>
            <person name="Martin F."/>
            <person name="Kauserud H."/>
        </authorList>
    </citation>
    <scope>NUCLEOTIDE SEQUENCE</scope>
    <source>
        <strain evidence="2">CBHHK002</strain>
    </source>
</reference>
<proteinExistence type="predicted"/>
<organism evidence="2 3">
    <name type="scientific">Mycena albidolilacea</name>
    <dbReference type="NCBI Taxonomy" id="1033008"/>
    <lineage>
        <taxon>Eukaryota</taxon>
        <taxon>Fungi</taxon>
        <taxon>Dikarya</taxon>
        <taxon>Basidiomycota</taxon>
        <taxon>Agaricomycotina</taxon>
        <taxon>Agaricomycetes</taxon>
        <taxon>Agaricomycetidae</taxon>
        <taxon>Agaricales</taxon>
        <taxon>Marasmiineae</taxon>
        <taxon>Mycenaceae</taxon>
        <taxon>Mycena</taxon>
    </lineage>
</organism>
<comment type="caution">
    <text evidence="2">The sequence shown here is derived from an EMBL/GenBank/DDBJ whole genome shotgun (WGS) entry which is preliminary data.</text>
</comment>
<dbReference type="SUPFAM" id="SSF51735">
    <property type="entry name" value="NAD(P)-binding Rossmann-fold domains"/>
    <property type="match status" value="1"/>
</dbReference>
<dbReference type="GO" id="GO:0016491">
    <property type="term" value="F:oxidoreductase activity"/>
    <property type="evidence" value="ECO:0007669"/>
    <property type="project" value="UniProtKB-KW"/>
</dbReference>
<name>A0AAD7ASF6_9AGAR</name>
<dbReference type="InterPro" id="IPR036291">
    <property type="entry name" value="NAD(P)-bd_dom_sf"/>
</dbReference>
<evidence type="ECO:0000313" key="3">
    <source>
        <dbReference type="Proteomes" id="UP001218218"/>
    </source>
</evidence>
<dbReference type="Proteomes" id="UP001218218">
    <property type="component" value="Unassembled WGS sequence"/>
</dbReference>
<gene>
    <name evidence="2" type="ORF">DFH08DRAFT_185925</name>
</gene>
<dbReference type="EMBL" id="JARIHO010000002">
    <property type="protein sequence ID" value="KAJ7367136.1"/>
    <property type="molecule type" value="Genomic_DNA"/>
</dbReference>